<dbReference type="InterPro" id="IPR035986">
    <property type="entry name" value="PKD_dom_sf"/>
</dbReference>
<gene>
    <name evidence="2" type="ORF">FBGL_16295</name>
    <name evidence="3" type="ORF">SAMN05192550_2566</name>
</gene>
<feature type="chain" id="PRO_5008624118" evidence="1">
    <location>
        <begin position="23"/>
        <end position="612"/>
    </location>
</feature>
<dbReference type="InterPro" id="IPR049804">
    <property type="entry name" value="Choice_anch_L"/>
</dbReference>
<evidence type="ECO:0000313" key="5">
    <source>
        <dbReference type="Proteomes" id="UP000182367"/>
    </source>
</evidence>
<protein>
    <submittedName>
        <fullName evidence="3">Gliding motility-associated C-terminal domain-containing protein</fullName>
    </submittedName>
</protein>
<dbReference type="NCBIfam" id="NF038133">
    <property type="entry name" value="choice_anch_L"/>
    <property type="match status" value="1"/>
</dbReference>
<dbReference type="STRING" id="551990.SAMN05192550_2566"/>
<dbReference type="NCBIfam" id="TIGR04131">
    <property type="entry name" value="Bac_Flav_CTERM"/>
    <property type="match status" value="1"/>
</dbReference>
<reference evidence="4" key="1">
    <citation type="submission" date="2016-03" db="EMBL/GenBank/DDBJ databases">
        <title>Draft genome sequence of Paenibacillus glacialis DSM 22343.</title>
        <authorList>
            <person name="Shin S.-K."/>
            <person name="Yi H."/>
        </authorList>
    </citation>
    <scope>NUCLEOTIDE SEQUENCE [LARGE SCALE GENOMIC DNA]</scope>
    <source>
        <strain evidence="4">NBRC 105008</strain>
    </source>
</reference>
<dbReference type="AlphaFoldDB" id="A0A1B9DGC8"/>
<dbReference type="OrthoDB" id="9765926at2"/>
<dbReference type="Proteomes" id="UP000093226">
    <property type="component" value="Unassembled WGS sequence"/>
</dbReference>
<accession>A0A1B9DGC8</accession>
<comment type="caution">
    <text evidence="2">The sequence shown here is derived from an EMBL/GenBank/DDBJ whole genome shotgun (WGS) entry which is preliminary data.</text>
</comment>
<feature type="signal peptide" evidence="1">
    <location>
        <begin position="1"/>
        <end position="22"/>
    </location>
</feature>
<evidence type="ECO:0000313" key="4">
    <source>
        <dbReference type="Proteomes" id="UP000093226"/>
    </source>
</evidence>
<reference evidence="2" key="2">
    <citation type="submission" date="2016-03" db="EMBL/GenBank/DDBJ databases">
        <authorList>
            <person name="Ploux O."/>
        </authorList>
    </citation>
    <scope>NUCLEOTIDE SEQUENCE</scope>
    <source>
        <strain evidence="2">NBRC 105008</strain>
    </source>
</reference>
<dbReference type="CDD" id="cd00146">
    <property type="entry name" value="PKD"/>
    <property type="match status" value="1"/>
</dbReference>
<keyword evidence="1" id="KW-0732">Signal</keyword>
<sequence>MKVCKAILFCFLINIISSPLRAQAISVDDTKNAVELINLLTKYSSCLQIANESVTGDPFSSGKNSYGAFTNSASNFPFQSGIVLSTWSSTQSAGPFVRTFGGGSDSWPGDTDLNQTLNSNSVNATVLEFDFTPLTNSISFNYFFASNEYQDDYPCHYSDGFAFLIKEKGTANPYQNLAVIPNTTIPISSINIHPKITFTPTKYCDAKNESYFGQFNNTPNNTSPINYAGQTKVLNAKTNVIPGTTYHIKLVIADDRNTYYDSAIFIEAASFNSAIDLGTDRLLATNTAICFGDNYIIDTKLSSAYTYKWYKDGTLLSSATNPSYTVTAPGTYKVEVTLNPSTCIATNQIKIEYTPEIVLNNSTLTHCDFDGDGKDIFNLTEADNEIKNNNSTLSDVTYYENLTDAKDNSNPIFNPAYYTNQSLTQTLIAKVTNSYNCANYAELTLNLSNNNTQNPISIITAVQTKDFEGNKNSAIIQYTGSGNYEFSIDGILYQDSPEFSNIPAGNHIAYARDKNQCNVSIPFPFTILDYPRYFTPNGDGINDSWTIKNLNLLPLATINIFDRYGKFIKQFNSSNLNWNGTLNGYQLPADDYWFTLIFEDGKNIKGHFSLKR</sequence>
<evidence type="ECO:0000313" key="3">
    <source>
        <dbReference type="EMBL" id="SDJ66820.1"/>
    </source>
</evidence>
<proteinExistence type="predicted"/>
<evidence type="ECO:0000256" key="1">
    <source>
        <dbReference type="SAM" id="SignalP"/>
    </source>
</evidence>
<dbReference type="EMBL" id="FNEO01000005">
    <property type="protein sequence ID" value="SDJ66820.1"/>
    <property type="molecule type" value="Genomic_DNA"/>
</dbReference>
<dbReference type="InterPro" id="IPR013783">
    <property type="entry name" value="Ig-like_fold"/>
</dbReference>
<name>A0A1B9DGC8_9FLAO</name>
<dbReference type="EMBL" id="LVEO01000030">
    <property type="protein sequence ID" value="OCB68748.1"/>
    <property type="molecule type" value="Genomic_DNA"/>
</dbReference>
<dbReference type="RefSeq" id="WP_066330202.1">
    <property type="nucleotide sequence ID" value="NZ_BJVF01000004.1"/>
</dbReference>
<dbReference type="Pfam" id="PF13585">
    <property type="entry name" value="CHU_C"/>
    <property type="match status" value="1"/>
</dbReference>
<organism evidence="2 4">
    <name type="scientific">Flavobacterium glycines</name>
    <dbReference type="NCBI Taxonomy" id="551990"/>
    <lineage>
        <taxon>Bacteria</taxon>
        <taxon>Pseudomonadati</taxon>
        <taxon>Bacteroidota</taxon>
        <taxon>Flavobacteriia</taxon>
        <taxon>Flavobacteriales</taxon>
        <taxon>Flavobacteriaceae</taxon>
        <taxon>Flavobacterium</taxon>
    </lineage>
</organism>
<dbReference type="Gene3D" id="2.60.40.10">
    <property type="entry name" value="Immunoglobulins"/>
    <property type="match status" value="1"/>
</dbReference>
<dbReference type="Proteomes" id="UP000182367">
    <property type="component" value="Unassembled WGS sequence"/>
</dbReference>
<evidence type="ECO:0000313" key="2">
    <source>
        <dbReference type="EMBL" id="OCB68748.1"/>
    </source>
</evidence>
<keyword evidence="5" id="KW-1185">Reference proteome</keyword>
<reference evidence="3 5" key="3">
    <citation type="submission" date="2016-10" db="EMBL/GenBank/DDBJ databases">
        <authorList>
            <person name="Varghese N."/>
            <person name="Submissions S."/>
        </authorList>
    </citation>
    <scope>NUCLEOTIDE SEQUENCE [LARGE SCALE GENOMIC DNA]</scope>
    <source>
        <strain evidence="3 5">Gm-149</strain>
    </source>
</reference>
<dbReference type="SUPFAM" id="SSF49299">
    <property type="entry name" value="PKD domain"/>
    <property type="match status" value="1"/>
</dbReference>
<dbReference type="InterPro" id="IPR026341">
    <property type="entry name" value="T9SS_type_B"/>
</dbReference>